<dbReference type="InterPro" id="IPR038765">
    <property type="entry name" value="Papain-like_cys_pep_sf"/>
</dbReference>
<evidence type="ECO:0000256" key="5">
    <source>
        <dbReference type="SAM" id="SignalP"/>
    </source>
</evidence>
<evidence type="ECO:0000256" key="2">
    <source>
        <dbReference type="ARBA" id="ARBA00022670"/>
    </source>
</evidence>
<feature type="chain" id="PRO_5036919251" description="NlpC/P60 domain-containing protein" evidence="5">
    <location>
        <begin position="35"/>
        <end position="330"/>
    </location>
</feature>
<dbReference type="PANTHER" id="PTHR47359">
    <property type="entry name" value="PEPTIDOGLYCAN DL-ENDOPEPTIDASE CWLO"/>
    <property type="match status" value="1"/>
</dbReference>
<comment type="similarity">
    <text evidence="1">Belongs to the peptidase C40 family.</text>
</comment>
<keyword evidence="5" id="KW-0732">Signal</keyword>
<evidence type="ECO:0000256" key="4">
    <source>
        <dbReference type="ARBA" id="ARBA00022807"/>
    </source>
</evidence>
<gene>
    <name evidence="7" type="ORF">Afe05nite_27220</name>
</gene>
<comment type="caution">
    <text evidence="7">The sequence shown here is derived from an EMBL/GenBank/DDBJ whole genome shotgun (WGS) entry which is preliminary data.</text>
</comment>
<reference evidence="7" key="1">
    <citation type="submission" date="2021-01" db="EMBL/GenBank/DDBJ databases">
        <title>Whole genome shotgun sequence of Actinoplanes ferrugineus NBRC 15555.</title>
        <authorList>
            <person name="Komaki H."/>
            <person name="Tamura T."/>
        </authorList>
    </citation>
    <scope>NUCLEOTIDE SEQUENCE</scope>
    <source>
        <strain evidence="7">NBRC 15555</strain>
    </source>
</reference>
<evidence type="ECO:0000256" key="3">
    <source>
        <dbReference type="ARBA" id="ARBA00022801"/>
    </source>
</evidence>
<dbReference type="GO" id="GO:0006508">
    <property type="term" value="P:proteolysis"/>
    <property type="evidence" value="ECO:0007669"/>
    <property type="project" value="UniProtKB-KW"/>
</dbReference>
<feature type="domain" description="NlpC/P60" evidence="6">
    <location>
        <begin position="214"/>
        <end position="330"/>
    </location>
</feature>
<evidence type="ECO:0000259" key="6">
    <source>
        <dbReference type="PROSITE" id="PS51935"/>
    </source>
</evidence>
<dbReference type="Gene3D" id="3.90.1720.10">
    <property type="entry name" value="endopeptidase domain like (from Nostoc punctiforme)"/>
    <property type="match status" value="1"/>
</dbReference>
<sequence>MKRIGARRAAVLRGLVSAAAAIGVVLAGPSVAHAAPSPASVEAQIDKQWNELEPVIEQYNDVHGKLLQNQAQQKSLAKQITPLQVQVDVALAQVRGLATDAYMQGSPSALHAMLITGSPTGLTDKLTYLDQLARHQQEQIAGVAKLRDKYTGIKSDLDLLTTSIAARDADLAKKKTAIEKKINDLQKLRIQAYGTADVSDGPYKTGPCPVTYTNDKGGRAAQRACDLLGKPYVFGSEGPNSYDCSGLTKEAWASVGVNLDHYTKDQWNEGKAVSRDDLQPGDLVFYYPGSLHHVAIYIGGGMVVHAPHTGDHVRMATIERGPIAGYRRPG</sequence>
<dbReference type="InterPro" id="IPR000064">
    <property type="entry name" value="NLP_P60_dom"/>
</dbReference>
<organism evidence="7 8">
    <name type="scientific">Paractinoplanes ferrugineus</name>
    <dbReference type="NCBI Taxonomy" id="113564"/>
    <lineage>
        <taxon>Bacteria</taxon>
        <taxon>Bacillati</taxon>
        <taxon>Actinomycetota</taxon>
        <taxon>Actinomycetes</taxon>
        <taxon>Micromonosporales</taxon>
        <taxon>Micromonosporaceae</taxon>
        <taxon>Paractinoplanes</taxon>
    </lineage>
</organism>
<dbReference type="Proteomes" id="UP000598174">
    <property type="component" value="Unassembled WGS sequence"/>
</dbReference>
<dbReference type="RefSeq" id="WP_203817441.1">
    <property type="nucleotide sequence ID" value="NZ_BAAABP010000039.1"/>
</dbReference>
<feature type="signal peptide" evidence="5">
    <location>
        <begin position="1"/>
        <end position="34"/>
    </location>
</feature>
<dbReference type="GO" id="GO:0008234">
    <property type="term" value="F:cysteine-type peptidase activity"/>
    <property type="evidence" value="ECO:0007669"/>
    <property type="project" value="UniProtKB-KW"/>
</dbReference>
<keyword evidence="2" id="KW-0645">Protease</keyword>
<evidence type="ECO:0000313" key="7">
    <source>
        <dbReference type="EMBL" id="GIE10882.1"/>
    </source>
</evidence>
<dbReference type="AlphaFoldDB" id="A0A919IZY1"/>
<dbReference type="SUPFAM" id="SSF54001">
    <property type="entry name" value="Cysteine proteinases"/>
    <property type="match status" value="1"/>
</dbReference>
<dbReference type="InterPro" id="IPR051794">
    <property type="entry name" value="PG_Endopeptidase_C40"/>
</dbReference>
<dbReference type="PANTHER" id="PTHR47359:SF3">
    <property type="entry name" value="NLP_P60 DOMAIN-CONTAINING PROTEIN-RELATED"/>
    <property type="match status" value="1"/>
</dbReference>
<dbReference type="PROSITE" id="PS51935">
    <property type="entry name" value="NLPC_P60"/>
    <property type="match status" value="1"/>
</dbReference>
<keyword evidence="3" id="KW-0378">Hydrolase</keyword>
<accession>A0A919IZY1</accession>
<evidence type="ECO:0000256" key="1">
    <source>
        <dbReference type="ARBA" id="ARBA00007074"/>
    </source>
</evidence>
<dbReference type="EMBL" id="BOMM01000021">
    <property type="protein sequence ID" value="GIE10882.1"/>
    <property type="molecule type" value="Genomic_DNA"/>
</dbReference>
<dbReference type="Gene3D" id="6.10.250.3150">
    <property type="match status" value="1"/>
</dbReference>
<name>A0A919IZY1_9ACTN</name>
<keyword evidence="8" id="KW-1185">Reference proteome</keyword>
<keyword evidence="4" id="KW-0788">Thiol protease</keyword>
<evidence type="ECO:0000313" key="8">
    <source>
        <dbReference type="Proteomes" id="UP000598174"/>
    </source>
</evidence>
<dbReference type="Pfam" id="PF00877">
    <property type="entry name" value="NLPC_P60"/>
    <property type="match status" value="1"/>
</dbReference>
<proteinExistence type="inferred from homology"/>
<protein>
    <recommendedName>
        <fullName evidence="6">NlpC/P60 domain-containing protein</fullName>
    </recommendedName>
</protein>